<evidence type="ECO:0000313" key="6">
    <source>
        <dbReference type="Proteomes" id="UP000467240"/>
    </source>
</evidence>
<dbReference type="RefSeq" id="WP_158039973.1">
    <property type="nucleotide sequence ID" value="NZ_JACCFV010000001.1"/>
</dbReference>
<dbReference type="OrthoDB" id="9802649at2"/>
<reference evidence="5 6" key="1">
    <citation type="submission" date="2019-09" db="EMBL/GenBank/DDBJ databases">
        <title>Phylogeny of genus Pseudoclavibacter and closely related genus.</title>
        <authorList>
            <person name="Li Y."/>
        </authorList>
    </citation>
    <scope>NUCLEOTIDE SEQUENCE [LARGE SCALE GENOMIC DNA]</scope>
    <source>
        <strain evidence="5 6">DSM 23821</strain>
    </source>
</reference>
<comment type="similarity">
    <text evidence="1">Belongs to the glycosyltransferase 2 family.</text>
</comment>
<dbReference type="EMBL" id="WBJZ01000006">
    <property type="protein sequence ID" value="KAB1659473.1"/>
    <property type="molecule type" value="Genomic_DNA"/>
</dbReference>
<comment type="caution">
    <text evidence="5">The sequence shown here is derived from an EMBL/GenBank/DDBJ whole genome shotgun (WGS) entry which is preliminary data.</text>
</comment>
<feature type="domain" description="Glycosyltransferase 2-like" evidence="4">
    <location>
        <begin position="26"/>
        <end position="152"/>
    </location>
</feature>
<dbReference type="Pfam" id="PF00535">
    <property type="entry name" value="Glycos_transf_2"/>
    <property type="match status" value="1"/>
</dbReference>
<keyword evidence="6" id="KW-1185">Reference proteome</keyword>
<evidence type="ECO:0000313" key="5">
    <source>
        <dbReference type="EMBL" id="KAB1659473.1"/>
    </source>
</evidence>
<dbReference type="PANTHER" id="PTHR43685">
    <property type="entry name" value="GLYCOSYLTRANSFERASE"/>
    <property type="match status" value="1"/>
</dbReference>
<dbReference type="Proteomes" id="UP000467240">
    <property type="component" value="Unassembled WGS sequence"/>
</dbReference>
<sequence>MSESRLVAERATEPHTDALAGERVTAVVCTYRGTAFLEEQVRSIQEQTRPPAEILVTDDGSGDGTVPLAVEVLAAGTVPYRVYTRDSPLGIAGNAFFGLQHARTPLVAFADQDDRWHPDKLERLVPLLADDASAWLAHSDAALVDEHGSPLGEGLFDSLEPSAREWRDYTGPEPWRQLLRRNFVTGATMLVRREPALAAGRAPAPWIHDEWLAVAAALHGAIRVTRAPLIDYRQHGANQIGQRRLGLGEKIARITGPGAARQQRKTQRAAALAGRVRALGASAEQETFVRRKAAFERARAALPAARPLRVAHVARRALAGQYETFARGLGDVARDLLQSHTDAATEPATD</sequence>
<proteinExistence type="inferred from homology"/>
<dbReference type="PANTHER" id="PTHR43685:SF5">
    <property type="entry name" value="GLYCOSYLTRANSFERASE EPSE-RELATED"/>
    <property type="match status" value="1"/>
</dbReference>
<organism evidence="5 6">
    <name type="scientific">Pseudoclavibacter chungangensis</name>
    <dbReference type="NCBI Taxonomy" id="587635"/>
    <lineage>
        <taxon>Bacteria</taxon>
        <taxon>Bacillati</taxon>
        <taxon>Actinomycetota</taxon>
        <taxon>Actinomycetes</taxon>
        <taxon>Micrococcales</taxon>
        <taxon>Microbacteriaceae</taxon>
        <taxon>Pseudoclavibacter</taxon>
    </lineage>
</organism>
<dbReference type="GO" id="GO:0016757">
    <property type="term" value="F:glycosyltransferase activity"/>
    <property type="evidence" value="ECO:0007669"/>
    <property type="project" value="UniProtKB-KW"/>
</dbReference>
<accession>A0A7J5BZY2</accession>
<dbReference type="InterPro" id="IPR050834">
    <property type="entry name" value="Glycosyltransf_2"/>
</dbReference>
<evidence type="ECO:0000259" key="4">
    <source>
        <dbReference type="Pfam" id="PF00535"/>
    </source>
</evidence>
<evidence type="ECO:0000256" key="1">
    <source>
        <dbReference type="ARBA" id="ARBA00006739"/>
    </source>
</evidence>
<keyword evidence="3 5" id="KW-0808">Transferase</keyword>
<dbReference type="Gene3D" id="3.90.550.10">
    <property type="entry name" value="Spore Coat Polysaccharide Biosynthesis Protein SpsA, Chain A"/>
    <property type="match status" value="1"/>
</dbReference>
<evidence type="ECO:0000256" key="2">
    <source>
        <dbReference type="ARBA" id="ARBA00022676"/>
    </source>
</evidence>
<protein>
    <submittedName>
        <fullName evidence="5">Glycosyltransferase</fullName>
    </submittedName>
</protein>
<dbReference type="AlphaFoldDB" id="A0A7J5BZY2"/>
<dbReference type="InterPro" id="IPR029044">
    <property type="entry name" value="Nucleotide-diphossugar_trans"/>
</dbReference>
<name>A0A7J5BZY2_9MICO</name>
<gene>
    <name evidence="5" type="ORF">F8O01_05980</name>
</gene>
<keyword evidence="2" id="KW-0328">Glycosyltransferase</keyword>
<evidence type="ECO:0000256" key="3">
    <source>
        <dbReference type="ARBA" id="ARBA00022679"/>
    </source>
</evidence>
<dbReference type="SUPFAM" id="SSF53448">
    <property type="entry name" value="Nucleotide-diphospho-sugar transferases"/>
    <property type="match status" value="1"/>
</dbReference>
<dbReference type="InterPro" id="IPR001173">
    <property type="entry name" value="Glyco_trans_2-like"/>
</dbReference>